<sequence length="109" mass="12542">MFSRTKFTEPPKKPINYARKIPKHHKKPLFEPETVVLPSKVPVIPKQKFDYFLVLDIEATCDSPVNVDPQEILEFPVVKVNAETFRPEATFHSYVRPTVVPELSDFCTA</sequence>
<name>A0A4Y2WV92_ARAVE</name>
<protein>
    <submittedName>
        <fullName evidence="2">ERI1 exoribonuclease 3</fullName>
    </submittedName>
</protein>
<dbReference type="GO" id="GO:0003676">
    <property type="term" value="F:nucleic acid binding"/>
    <property type="evidence" value="ECO:0007669"/>
    <property type="project" value="InterPro"/>
</dbReference>
<dbReference type="AlphaFoldDB" id="A0A4Y2WV92"/>
<accession>A0A4Y2WV92</accession>
<dbReference type="EMBL" id="BGPR01064903">
    <property type="protein sequence ID" value="GBO39807.1"/>
    <property type="molecule type" value="Genomic_DNA"/>
</dbReference>
<dbReference type="PANTHER" id="PTHR23044:SF61">
    <property type="entry name" value="3'-5' EXORIBONUCLEASE 1-RELATED"/>
    <property type="match status" value="1"/>
</dbReference>
<reference evidence="2 3" key="1">
    <citation type="journal article" date="2019" name="Sci. Rep.">
        <title>Orb-weaving spider Araneus ventricosus genome elucidates the spidroin gene catalogue.</title>
        <authorList>
            <person name="Kono N."/>
            <person name="Nakamura H."/>
            <person name="Ohtoshi R."/>
            <person name="Moran D.A.P."/>
            <person name="Shinohara A."/>
            <person name="Yoshida Y."/>
            <person name="Fujiwara M."/>
            <person name="Mori M."/>
            <person name="Tomita M."/>
            <person name="Arakawa K."/>
        </authorList>
    </citation>
    <scope>NUCLEOTIDE SEQUENCE [LARGE SCALE GENOMIC DNA]</scope>
</reference>
<dbReference type="Proteomes" id="UP000499080">
    <property type="component" value="Unassembled WGS sequence"/>
</dbReference>
<comment type="caution">
    <text evidence="2">The sequence shown here is derived from an EMBL/GenBank/DDBJ whole genome shotgun (WGS) entry which is preliminary data.</text>
</comment>
<dbReference type="InterPro" id="IPR012337">
    <property type="entry name" value="RNaseH-like_sf"/>
</dbReference>
<dbReference type="PANTHER" id="PTHR23044">
    <property type="entry name" value="3'-5' EXONUCLEASE ERI1-RELATED"/>
    <property type="match status" value="1"/>
</dbReference>
<evidence type="ECO:0000259" key="1">
    <source>
        <dbReference type="Pfam" id="PF00929"/>
    </source>
</evidence>
<evidence type="ECO:0000313" key="3">
    <source>
        <dbReference type="Proteomes" id="UP000499080"/>
    </source>
</evidence>
<dbReference type="SUPFAM" id="SSF53098">
    <property type="entry name" value="Ribonuclease H-like"/>
    <property type="match status" value="1"/>
</dbReference>
<proteinExistence type="predicted"/>
<dbReference type="InterPro" id="IPR013520">
    <property type="entry name" value="Ribonucl_H"/>
</dbReference>
<dbReference type="OrthoDB" id="448399at2759"/>
<dbReference type="Gene3D" id="3.30.420.10">
    <property type="entry name" value="Ribonuclease H-like superfamily/Ribonuclease H"/>
    <property type="match status" value="1"/>
</dbReference>
<feature type="domain" description="Exonuclease" evidence="1">
    <location>
        <begin position="53"/>
        <end position="108"/>
    </location>
</feature>
<dbReference type="InterPro" id="IPR051274">
    <property type="entry name" value="3-5_Exoribonuclease"/>
</dbReference>
<dbReference type="InterPro" id="IPR036397">
    <property type="entry name" value="RNaseH_sf"/>
</dbReference>
<organism evidence="2 3">
    <name type="scientific">Araneus ventricosus</name>
    <name type="common">Orbweaver spider</name>
    <name type="synonym">Epeira ventricosa</name>
    <dbReference type="NCBI Taxonomy" id="182803"/>
    <lineage>
        <taxon>Eukaryota</taxon>
        <taxon>Metazoa</taxon>
        <taxon>Ecdysozoa</taxon>
        <taxon>Arthropoda</taxon>
        <taxon>Chelicerata</taxon>
        <taxon>Arachnida</taxon>
        <taxon>Araneae</taxon>
        <taxon>Araneomorphae</taxon>
        <taxon>Entelegynae</taxon>
        <taxon>Araneoidea</taxon>
        <taxon>Araneidae</taxon>
        <taxon>Araneus</taxon>
    </lineage>
</organism>
<evidence type="ECO:0000313" key="2">
    <source>
        <dbReference type="EMBL" id="GBO39807.1"/>
    </source>
</evidence>
<gene>
    <name evidence="2" type="primary">ERI3_0</name>
    <name evidence="2" type="ORF">AVEN_182222_1</name>
</gene>
<keyword evidence="3" id="KW-1185">Reference proteome</keyword>
<dbReference type="Pfam" id="PF00929">
    <property type="entry name" value="RNase_T"/>
    <property type="match status" value="1"/>
</dbReference>
<feature type="non-terminal residue" evidence="2">
    <location>
        <position position="109"/>
    </location>
</feature>